<comment type="caution">
    <text evidence="1">The sequence shown here is derived from an EMBL/GenBank/DDBJ whole genome shotgun (WGS) entry which is preliminary data.</text>
</comment>
<protein>
    <submittedName>
        <fullName evidence="1">Nuclear transport factor 2 family protein</fullName>
    </submittedName>
</protein>
<dbReference type="Gene3D" id="3.10.450.50">
    <property type="match status" value="1"/>
</dbReference>
<accession>A0ABW6SDX2</accession>
<dbReference type="InterPro" id="IPR032710">
    <property type="entry name" value="NTF2-like_dom_sf"/>
</dbReference>
<proteinExistence type="predicted"/>
<organism evidence="1 2">
    <name type="scientific">Nocardia jiangxiensis</name>
    <dbReference type="NCBI Taxonomy" id="282685"/>
    <lineage>
        <taxon>Bacteria</taxon>
        <taxon>Bacillati</taxon>
        <taxon>Actinomycetota</taxon>
        <taxon>Actinomycetes</taxon>
        <taxon>Mycobacteriales</taxon>
        <taxon>Nocardiaceae</taxon>
        <taxon>Nocardia</taxon>
    </lineage>
</organism>
<dbReference type="Proteomes" id="UP001601992">
    <property type="component" value="Unassembled WGS sequence"/>
</dbReference>
<name>A0ABW6SDX2_9NOCA</name>
<evidence type="ECO:0000313" key="1">
    <source>
        <dbReference type="EMBL" id="MFF3573366.1"/>
    </source>
</evidence>
<evidence type="ECO:0000313" key="2">
    <source>
        <dbReference type="Proteomes" id="UP001601992"/>
    </source>
</evidence>
<dbReference type="RefSeq" id="WP_040830035.1">
    <property type="nucleotide sequence ID" value="NZ_JBIAQY010000018.1"/>
</dbReference>
<dbReference type="EMBL" id="JBIAQY010000018">
    <property type="protein sequence ID" value="MFF3573366.1"/>
    <property type="molecule type" value="Genomic_DNA"/>
</dbReference>
<gene>
    <name evidence="1" type="ORF">ACFYXQ_36960</name>
</gene>
<keyword evidence="2" id="KW-1185">Reference proteome</keyword>
<reference evidence="1 2" key="1">
    <citation type="submission" date="2024-10" db="EMBL/GenBank/DDBJ databases">
        <title>The Natural Products Discovery Center: Release of the First 8490 Sequenced Strains for Exploring Actinobacteria Biosynthetic Diversity.</title>
        <authorList>
            <person name="Kalkreuter E."/>
            <person name="Kautsar S.A."/>
            <person name="Yang D."/>
            <person name="Bader C.D."/>
            <person name="Teijaro C.N."/>
            <person name="Fluegel L."/>
            <person name="Davis C.M."/>
            <person name="Simpson J.R."/>
            <person name="Lauterbach L."/>
            <person name="Steele A.D."/>
            <person name="Gui C."/>
            <person name="Meng S."/>
            <person name="Li G."/>
            <person name="Viehrig K."/>
            <person name="Ye F."/>
            <person name="Su P."/>
            <person name="Kiefer A.F."/>
            <person name="Nichols A."/>
            <person name="Cepeda A.J."/>
            <person name="Yan W."/>
            <person name="Fan B."/>
            <person name="Jiang Y."/>
            <person name="Adhikari A."/>
            <person name="Zheng C.-J."/>
            <person name="Schuster L."/>
            <person name="Cowan T.M."/>
            <person name="Smanski M.J."/>
            <person name="Chevrette M.G."/>
            <person name="De Carvalho L.P.S."/>
            <person name="Shen B."/>
        </authorList>
    </citation>
    <scope>NUCLEOTIDE SEQUENCE [LARGE SCALE GENOMIC DNA]</scope>
    <source>
        <strain evidence="1 2">NPDC002593</strain>
    </source>
</reference>
<sequence>MGQSTEEKTVAELIHEYHEAWDRGDHEAGWAFYSDDVKVHMGGRGPLSGEYASKQDFVDNWVTRVANYCDEWLVGYDNTELLLGEDGVALLIKETWRKGDREFITDRLGIYKFADGKIIDCWFSDMNQAGAEEFFGDLSA</sequence>
<dbReference type="SUPFAM" id="SSF54427">
    <property type="entry name" value="NTF2-like"/>
    <property type="match status" value="1"/>
</dbReference>